<comment type="caution">
    <text evidence="1">The sequence shown here is derived from an EMBL/GenBank/DDBJ whole genome shotgun (WGS) entry which is preliminary data.</text>
</comment>
<evidence type="ECO:0000313" key="2">
    <source>
        <dbReference type="Proteomes" id="UP000295735"/>
    </source>
</evidence>
<accession>A0ABQ6RAR7</accession>
<organism evidence="1 2">
    <name type="scientific">Macrococcus equipercicus</name>
    <dbReference type="NCBI Taxonomy" id="69967"/>
    <lineage>
        <taxon>Bacteria</taxon>
        <taxon>Bacillati</taxon>
        <taxon>Bacillota</taxon>
        <taxon>Bacilli</taxon>
        <taxon>Bacillales</taxon>
        <taxon>Staphylococcaceae</taxon>
        <taxon>Macrococcus</taxon>
    </lineage>
</organism>
<keyword evidence="2" id="KW-1185">Reference proteome</keyword>
<dbReference type="RefSeq" id="WP_149457854.1">
    <property type="nucleotide sequence ID" value="NZ_SCWC02000001.1"/>
</dbReference>
<gene>
    <name evidence="1" type="ORF">ERX35_000010</name>
</gene>
<protein>
    <recommendedName>
        <fullName evidence="3">DUF2357 domain-containing protein</fullName>
    </recommendedName>
</protein>
<dbReference type="EMBL" id="SCWC02000001">
    <property type="protein sequence ID" value="KAA1042302.1"/>
    <property type="molecule type" value="Genomic_DNA"/>
</dbReference>
<sequence length="585" mass="69544">MAMLSKVSLISQGNSNELIFTDDIKSVFLQENNILTINEYYDLSVLFTSNNNKSRLYLDGLDLSSSSRVLLDKDGDYYIYPSNEKVSIIDKQINFIENILVPGYYMVTLVEDDQKYYSTFEISPKSLSKPQWIAMKDEIEETLIGLSTSFNRRNVTQSSTNSNNLYYKIDFIKTMYKKYIITTRQLVSRPIYKLEKTYEWKDVSQNPIVDGKSIRKKLEKPEKQQQLYSPNRVLNYNSNENQWLKSTILKINKINFEYLNYFRSRLELLDSEIKKNTKFVENLKYLEKERLEILHITEILKKINAANSLLLKQEWMQSLEINGIIYPSSKMMMNSNYNFYYQWLKKMKTTESQVFLPNSIQYTWKRTDVLFEIWTYIKFMKILEELKFIPIDGWIYSTNYKPIPDLLDGTMIKYKKNEVELNLHYNTRIKEKSSSTIKDNPLHTKVNNNKPDIRLDVFYQNFYIGSLIIDTKYRSLRKIIEGNSEYKEHSMVQLRNYKNSPDSKTFFYPELISSVRELLKPIKNVWVFYPHSDEQNYPQKKVIEEDEGIYFYEISPNNSTEYISKSLSNLIDSLIDSYNRLSKLK</sequence>
<name>A0ABQ6RAR7_9STAP</name>
<reference evidence="1 2" key="1">
    <citation type="submission" date="2019-09" db="EMBL/GenBank/DDBJ databases">
        <authorList>
            <person name="Mazhar S."/>
            <person name="Altermann E."/>
            <person name="Hill C."/>
            <person name="Mcauliffe O."/>
        </authorList>
    </citation>
    <scope>NUCLEOTIDE SEQUENCE [LARGE SCALE GENOMIC DNA]</scope>
    <source>
        <strain evidence="1 2">ATCC 51831</strain>
    </source>
</reference>
<evidence type="ECO:0008006" key="3">
    <source>
        <dbReference type="Google" id="ProtNLM"/>
    </source>
</evidence>
<dbReference type="Proteomes" id="UP000295735">
    <property type="component" value="Unassembled WGS sequence"/>
</dbReference>
<dbReference type="InterPro" id="IPR007505">
    <property type="entry name" value="PDDEXK_7"/>
</dbReference>
<dbReference type="Pfam" id="PF04411">
    <property type="entry name" value="PDDEXK_7"/>
    <property type="match status" value="1"/>
</dbReference>
<evidence type="ECO:0000313" key="1">
    <source>
        <dbReference type="EMBL" id="KAA1042302.1"/>
    </source>
</evidence>
<proteinExistence type="predicted"/>